<accession>A0A3P8WAP6</accession>
<evidence type="ECO:0000256" key="5">
    <source>
        <dbReference type="SAM" id="Phobius"/>
    </source>
</evidence>
<dbReference type="Pfam" id="PF00002">
    <property type="entry name" value="7tm_2"/>
    <property type="match status" value="1"/>
</dbReference>
<keyword evidence="3 5" id="KW-1133">Transmembrane helix</keyword>
<organism evidence="7 8">
    <name type="scientific">Cynoglossus semilaevis</name>
    <name type="common">Tongue sole</name>
    <dbReference type="NCBI Taxonomy" id="244447"/>
    <lineage>
        <taxon>Eukaryota</taxon>
        <taxon>Metazoa</taxon>
        <taxon>Chordata</taxon>
        <taxon>Craniata</taxon>
        <taxon>Vertebrata</taxon>
        <taxon>Euteleostomi</taxon>
        <taxon>Actinopterygii</taxon>
        <taxon>Neopterygii</taxon>
        <taxon>Teleostei</taxon>
        <taxon>Neoteleostei</taxon>
        <taxon>Acanthomorphata</taxon>
        <taxon>Carangaria</taxon>
        <taxon>Pleuronectiformes</taxon>
        <taxon>Pleuronectoidei</taxon>
        <taxon>Cynoglossidae</taxon>
        <taxon>Cynoglossinae</taxon>
        <taxon>Cynoglossus</taxon>
    </lineage>
</organism>
<sequence length="198" mass="21946">MCVFVCLKVACTLVAALLHLFFMAAFCWMLVEGLLLWSKVVAVNLSEDRHMKYYYLIGWGLPVLIVTITLASASGKYSADGYCWLSVQNGVIWGFAGPVIFIIMVNILILTRVVIITISTAKRRAAVKAVLVLLPILGLTWLCGVLVPFSIVMAYIFILLNSLQVHTHTHIHTHIQSIASLKVSKLLSCLYIIISILI</sequence>
<keyword evidence="2 5" id="KW-0812">Transmembrane</keyword>
<evidence type="ECO:0000313" key="8">
    <source>
        <dbReference type="Proteomes" id="UP000265120"/>
    </source>
</evidence>
<name>A0A3P8WAP6_CYNSE</name>
<dbReference type="GO" id="GO:0007189">
    <property type="term" value="P:adenylate cyclase-activating G protein-coupled receptor signaling pathway"/>
    <property type="evidence" value="ECO:0007669"/>
    <property type="project" value="TreeGrafter"/>
</dbReference>
<dbReference type="Ensembl" id="ENSCSET00000024879.1">
    <property type="protein sequence ID" value="ENSCSEP00000024548.1"/>
    <property type="gene ID" value="ENSCSEG00000015681.1"/>
</dbReference>
<dbReference type="GO" id="GO:0005886">
    <property type="term" value="C:plasma membrane"/>
    <property type="evidence" value="ECO:0007669"/>
    <property type="project" value="TreeGrafter"/>
</dbReference>
<protein>
    <recommendedName>
        <fullName evidence="6">G-protein coupled receptors family 2 profile 2 domain-containing protein</fullName>
    </recommendedName>
</protein>
<dbReference type="Proteomes" id="UP000265120">
    <property type="component" value="Chromosome 2"/>
</dbReference>
<feature type="transmembrane region" description="Helical" evidence="5">
    <location>
        <begin position="130"/>
        <end position="158"/>
    </location>
</feature>
<reference evidence="7" key="2">
    <citation type="submission" date="2025-08" db="UniProtKB">
        <authorList>
            <consortium name="Ensembl"/>
        </authorList>
    </citation>
    <scope>IDENTIFICATION</scope>
</reference>
<evidence type="ECO:0000256" key="1">
    <source>
        <dbReference type="ARBA" id="ARBA00004141"/>
    </source>
</evidence>
<dbReference type="OMA" id="NIIMLAM"/>
<proteinExistence type="predicted"/>
<feature type="domain" description="G-protein coupled receptors family 2 profile 2" evidence="6">
    <location>
        <begin position="1"/>
        <end position="176"/>
    </location>
</feature>
<dbReference type="Gene3D" id="1.20.1070.10">
    <property type="entry name" value="Rhodopsin 7-helix transmembrane proteins"/>
    <property type="match status" value="1"/>
</dbReference>
<feature type="transmembrane region" description="Helical" evidence="5">
    <location>
        <begin position="178"/>
        <end position="197"/>
    </location>
</feature>
<evidence type="ECO:0000256" key="4">
    <source>
        <dbReference type="ARBA" id="ARBA00023136"/>
    </source>
</evidence>
<keyword evidence="8" id="KW-1185">Reference proteome</keyword>
<dbReference type="PANTHER" id="PTHR12011:SF58">
    <property type="entry name" value="ADHESION G-PROTEIN COUPLED RECEPTOR D2"/>
    <property type="match status" value="1"/>
</dbReference>
<dbReference type="InParanoid" id="A0A3P8WAP6"/>
<reference evidence="7" key="3">
    <citation type="submission" date="2025-09" db="UniProtKB">
        <authorList>
            <consortium name="Ensembl"/>
        </authorList>
    </citation>
    <scope>IDENTIFICATION</scope>
</reference>
<keyword evidence="4 5" id="KW-0472">Membrane</keyword>
<dbReference type="GeneTree" id="ENSGT00940000161534"/>
<evidence type="ECO:0000256" key="2">
    <source>
        <dbReference type="ARBA" id="ARBA00022692"/>
    </source>
</evidence>
<reference evidence="7 8" key="1">
    <citation type="journal article" date="2014" name="Nat. Genet.">
        <title>Whole-genome sequence of a flatfish provides insights into ZW sex chromosome evolution and adaptation to a benthic lifestyle.</title>
        <authorList>
            <person name="Chen S."/>
            <person name="Zhang G."/>
            <person name="Shao C."/>
            <person name="Huang Q."/>
            <person name="Liu G."/>
            <person name="Zhang P."/>
            <person name="Song W."/>
            <person name="An N."/>
            <person name="Chalopin D."/>
            <person name="Volff J.N."/>
            <person name="Hong Y."/>
            <person name="Li Q."/>
            <person name="Sha Z."/>
            <person name="Zhou H."/>
            <person name="Xie M."/>
            <person name="Yu Q."/>
            <person name="Liu Y."/>
            <person name="Xiang H."/>
            <person name="Wang N."/>
            <person name="Wu K."/>
            <person name="Yang C."/>
            <person name="Zhou Q."/>
            <person name="Liao X."/>
            <person name="Yang L."/>
            <person name="Hu Q."/>
            <person name="Zhang J."/>
            <person name="Meng L."/>
            <person name="Jin L."/>
            <person name="Tian Y."/>
            <person name="Lian J."/>
            <person name="Yang J."/>
            <person name="Miao G."/>
            <person name="Liu S."/>
            <person name="Liang Z."/>
            <person name="Yan F."/>
            <person name="Li Y."/>
            <person name="Sun B."/>
            <person name="Zhang H."/>
            <person name="Zhang J."/>
            <person name="Zhu Y."/>
            <person name="Du M."/>
            <person name="Zhao Y."/>
            <person name="Schartl M."/>
            <person name="Tang Q."/>
            <person name="Wang J."/>
        </authorList>
    </citation>
    <scope>NUCLEOTIDE SEQUENCE</scope>
</reference>
<dbReference type="PROSITE" id="PS50261">
    <property type="entry name" value="G_PROTEIN_RECEP_F2_4"/>
    <property type="match status" value="1"/>
</dbReference>
<dbReference type="InterPro" id="IPR017981">
    <property type="entry name" value="GPCR_2-like_7TM"/>
</dbReference>
<comment type="subcellular location">
    <subcellularLocation>
        <location evidence="1">Membrane</location>
        <topology evidence="1">Multi-pass membrane protein</topology>
    </subcellularLocation>
</comment>
<dbReference type="InterPro" id="IPR000832">
    <property type="entry name" value="GPCR_2_secretin-like"/>
</dbReference>
<dbReference type="GO" id="GO:0004930">
    <property type="term" value="F:G protein-coupled receptor activity"/>
    <property type="evidence" value="ECO:0007669"/>
    <property type="project" value="InterPro"/>
</dbReference>
<feature type="transmembrane region" description="Helical" evidence="5">
    <location>
        <begin position="91"/>
        <end position="118"/>
    </location>
</feature>
<evidence type="ECO:0000259" key="6">
    <source>
        <dbReference type="PROSITE" id="PS50261"/>
    </source>
</evidence>
<dbReference type="AlphaFoldDB" id="A0A3P8WAP6"/>
<dbReference type="GO" id="GO:0007166">
    <property type="term" value="P:cell surface receptor signaling pathway"/>
    <property type="evidence" value="ECO:0007669"/>
    <property type="project" value="InterPro"/>
</dbReference>
<evidence type="ECO:0000256" key="3">
    <source>
        <dbReference type="ARBA" id="ARBA00022989"/>
    </source>
</evidence>
<dbReference type="PANTHER" id="PTHR12011">
    <property type="entry name" value="ADHESION G-PROTEIN COUPLED RECEPTOR"/>
    <property type="match status" value="1"/>
</dbReference>
<evidence type="ECO:0000313" key="7">
    <source>
        <dbReference type="Ensembl" id="ENSCSEP00000024548.1"/>
    </source>
</evidence>
<dbReference type="PRINTS" id="PR00249">
    <property type="entry name" value="GPCRSECRETIN"/>
</dbReference>
<feature type="transmembrane region" description="Helical" evidence="5">
    <location>
        <begin position="53"/>
        <end position="71"/>
    </location>
</feature>
<feature type="transmembrane region" description="Helical" evidence="5">
    <location>
        <begin position="20"/>
        <end position="41"/>
    </location>
</feature>